<dbReference type="InterPro" id="IPR052712">
    <property type="entry name" value="Acid_resist_chaperone_HdeD"/>
</dbReference>
<proteinExistence type="predicted"/>
<dbReference type="RefSeq" id="WP_144817128.1">
    <property type="nucleotide sequence ID" value="NZ_VLKP01000020.1"/>
</dbReference>
<dbReference type="GO" id="GO:0005886">
    <property type="term" value="C:plasma membrane"/>
    <property type="evidence" value="ECO:0007669"/>
    <property type="project" value="TreeGrafter"/>
</dbReference>
<keyword evidence="1" id="KW-0472">Membrane</keyword>
<dbReference type="OrthoDB" id="9815400at2"/>
<evidence type="ECO:0000313" key="3">
    <source>
        <dbReference type="Proteomes" id="UP000316471"/>
    </source>
</evidence>
<organism evidence="2 3">
    <name type="scientific">Aerolutibacter ruishenii</name>
    <dbReference type="NCBI Taxonomy" id="686800"/>
    <lineage>
        <taxon>Bacteria</taxon>
        <taxon>Pseudomonadati</taxon>
        <taxon>Pseudomonadota</taxon>
        <taxon>Gammaproteobacteria</taxon>
        <taxon>Lysobacterales</taxon>
        <taxon>Lysobacteraceae</taxon>
        <taxon>Aerolutibacter</taxon>
    </lineage>
</organism>
<dbReference type="InterPro" id="IPR005325">
    <property type="entry name" value="DUF308_memb"/>
</dbReference>
<accession>A0A562LCM0</accession>
<name>A0A562LCM0_9GAMM</name>
<feature type="transmembrane region" description="Helical" evidence="1">
    <location>
        <begin position="44"/>
        <end position="63"/>
    </location>
</feature>
<feature type="transmembrane region" description="Helical" evidence="1">
    <location>
        <begin position="17"/>
        <end position="38"/>
    </location>
</feature>
<dbReference type="EMBL" id="VLKP01000020">
    <property type="protein sequence ID" value="TWI05391.1"/>
    <property type="molecule type" value="Genomic_DNA"/>
</dbReference>
<gene>
    <name evidence="2" type="ORF">IP93_03063</name>
</gene>
<feature type="transmembrane region" description="Helical" evidence="1">
    <location>
        <begin position="126"/>
        <end position="148"/>
    </location>
</feature>
<feature type="transmembrane region" description="Helical" evidence="1">
    <location>
        <begin position="75"/>
        <end position="93"/>
    </location>
</feature>
<keyword evidence="1" id="KW-0812">Transmembrane</keyword>
<dbReference type="PANTHER" id="PTHR34989">
    <property type="entry name" value="PROTEIN HDED"/>
    <property type="match status" value="1"/>
</dbReference>
<dbReference type="Pfam" id="PF03729">
    <property type="entry name" value="DUF308"/>
    <property type="match status" value="1"/>
</dbReference>
<feature type="transmembrane region" description="Helical" evidence="1">
    <location>
        <begin position="154"/>
        <end position="174"/>
    </location>
</feature>
<dbReference type="Proteomes" id="UP000316471">
    <property type="component" value="Unassembled WGS sequence"/>
</dbReference>
<protein>
    <submittedName>
        <fullName evidence="2">Uncharacterized membrane protein HdeD (DUF308 family)</fullName>
    </submittedName>
</protein>
<sequence length="180" mass="18763">MNAASESKGNTGTGTGWLLAWGVLLIIAGVLAVMMPAFAALATAMMLGWLLVLGGIFGIVHAVQTRALEGFGWRLTSGILILLLGILVLVMPMAAVASLALLVGSFLLAGGIVGCVFAFRLKPMKGWGWVLFDGLVSIVLAVLIMIGWPQSSVAFIGLLTGFSLISNGVARIMLRNALRP</sequence>
<feature type="transmembrane region" description="Helical" evidence="1">
    <location>
        <begin position="99"/>
        <end position="119"/>
    </location>
</feature>
<comment type="caution">
    <text evidence="2">The sequence shown here is derived from an EMBL/GenBank/DDBJ whole genome shotgun (WGS) entry which is preliminary data.</text>
</comment>
<evidence type="ECO:0000313" key="2">
    <source>
        <dbReference type="EMBL" id="TWI05391.1"/>
    </source>
</evidence>
<keyword evidence="3" id="KW-1185">Reference proteome</keyword>
<keyword evidence="1" id="KW-1133">Transmembrane helix</keyword>
<evidence type="ECO:0000256" key="1">
    <source>
        <dbReference type="SAM" id="Phobius"/>
    </source>
</evidence>
<reference evidence="2 3" key="1">
    <citation type="journal article" date="2015" name="Stand. Genomic Sci.">
        <title>Genomic Encyclopedia of Bacterial and Archaeal Type Strains, Phase III: the genomes of soil and plant-associated and newly described type strains.</title>
        <authorList>
            <person name="Whitman W.B."/>
            <person name="Woyke T."/>
            <person name="Klenk H.P."/>
            <person name="Zhou Y."/>
            <person name="Lilburn T.G."/>
            <person name="Beck B.J."/>
            <person name="De Vos P."/>
            <person name="Vandamme P."/>
            <person name="Eisen J.A."/>
            <person name="Garrity G."/>
            <person name="Hugenholtz P."/>
            <person name="Kyrpides N.C."/>
        </authorList>
    </citation>
    <scope>NUCLEOTIDE SEQUENCE [LARGE SCALE GENOMIC DNA]</scope>
    <source>
        <strain evidence="2 3">CGMCC 1.10136</strain>
    </source>
</reference>
<dbReference type="PANTHER" id="PTHR34989:SF1">
    <property type="entry name" value="PROTEIN HDED"/>
    <property type="match status" value="1"/>
</dbReference>
<dbReference type="AlphaFoldDB" id="A0A562LCM0"/>